<dbReference type="GO" id="GO:0006508">
    <property type="term" value="P:proteolysis"/>
    <property type="evidence" value="ECO:0007669"/>
    <property type="project" value="InterPro"/>
</dbReference>
<reference evidence="6 7" key="1">
    <citation type="submission" date="2020-04" db="EMBL/GenBank/DDBJ databases">
        <title>Perkinsus olseni comparative genomics.</title>
        <authorList>
            <person name="Bogema D.R."/>
        </authorList>
    </citation>
    <scope>NUCLEOTIDE SEQUENCE [LARGE SCALE GENOMIC DNA]</scope>
    <source>
        <strain evidence="6">ATCC PRA-31</strain>
    </source>
</reference>
<sequence>MPEFTNFAAIAVLCIVALSCLTDASSGRHLSVSQFISSTPSPIDIEMYYSRANSSKPVKCFNFTIENSGTGSEIIDFDDIPRYLKAHQVFDSPQIHPLVDRATRVGQAGSYGQGPNNTGVAAANKCRIIFDLTTVPYFDVDSNLSIPVNLTATMYHLMMLQIGVIEIVGTNDPSPFVQQMRMMGIVAEEDYPIELAAQSRRALSLSPPDDTYFGQQWALDDMRVKRIVDDRLADPDTGCEQDDSSPVTVALIDSGVDYGHPDL</sequence>
<dbReference type="AlphaFoldDB" id="A0A7J6KT74"/>
<feature type="non-terminal residue" evidence="6">
    <location>
        <position position="1"/>
    </location>
</feature>
<comment type="similarity">
    <text evidence="4">Belongs to the peptidase S8 family.</text>
</comment>
<evidence type="ECO:0000256" key="2">
    <source>
        <dbReference type="ARBA" id="ARBA00023529"/>
    </source>
</evidence>
<dbReference type="EMBL" id="JABANN010001350">
    <property type="protein sequence ID" value="KAF4650044.1"/>
    <property type="molecule type" value="Genomic_DNA"/>
</dbReference>
<dbReference type="InterPro" id="IPR036852">
    <property type="entry name" value="Peptidase_S8/S53_dom_sf"/>
</dbReference>
<feature type="signal peptide" evidence="5">
    <location>
        <begin position="1"/>
        <end position="24"/>
    </location>
</feature>
<dbReference type="EC" id="3.4.21.62" evidence="3"/>
<keyword evidence="5" id="KW-0732">Signal</keyword>
<protein>
    <recommendedName>
        <fullName evidence="3">subtilisin</fullName>
        <ecNumber evidence="3">3.4.21.62</ecNumber>
    </recommendedName>
</protein>
<accession>A0A7J6KT74</accession>
<dbReference type="Proteomes" id="UP000572268">
    <property type="component" value="Unassembled WGS sequence"/>
</dbReference>
<evidence type="ECO:0000256" key="1">
    <source>
        <dbReference type="ARBA" id="ARBA00022801"/>
    </source>
</evidence>
<keyword evidence="1" id="KW-0378">Hydrolase</keyword>
<evidence type="ECO:0000313" key="7">
    <source>
        <dbReference type="Proteomes" id="UP000572268"/>
    </source>
</evidence>
<organism evidence="6 7">
    <name type="scientific">Perkinsus olseni</name>
    <name type="common">Perkinsus atlanticus</name>
    <dbReference type="NCBI Taxonomy" id="32597"/>
    <lineage>
        <taxon>Eukaryota</taxon>
        <taxon>Sar</taxon>
        <taxon>Alveolata</taxon>
        <taxon>Perkinsozoa</taxon>
        <taxon>Perkinsea</taxon>
        <taxon>Perkinsida</taxon>
        <taxon>Perkinsidae</taxon>
        <taxon>Perkinsus</taxon>
    </lineage>
</organism>
<name>A0A7J6KT74_PEROL</name>
<comment type="caution">
    <text evidence="6">The sequence shown here is derived from an EMBL/GenBank/DDBJ whole genome shotgun (WGS) entry which is preliminary data.</text>
</comment>
<dbReference type="GO" id="GO:0004252">
    <property type="term" value="F:serine-type endopeptidase activity"/>
    <property type="evidence" value="ECO:0007669"/>
    <property type="project" value="UniProtKB-EC"/>
</dbReference>
<dbReference type="InterPro" id="IPR023827">
    <property type="entry name" value="Peptidase_S8_Asp-AS"/>
</dbReference>
<evidence type="ECO:0000256" key="5">
    <source>
        <dbReference type="SAM" id="SignalP"/>
    </source>
</evidence>
<dbReference type="PROSITE" id="PS51892">
    <property type="entry name" value="SUBTILASE"/>
    <property type="match status" value="1"/>
</dbReference>
<dbReference type="PROSITE" id="PS00136">
    <property type="entry name" value="SUBTILASE_ASP"/>
    <property type="match status" value="1"/>
</dbReference>
<evidence type="ECO:0000256" key="4">
    <source>
        <dbReference type="PROSITE-ProRule" id="PRU01240"/>
    </source>
</evidence>
<dbReference type="SUPFAM" id="SSF52743">
    <property type="entry name" value="Subtilisin-like"/>
    <property type="match status" value="1"/>
</dbReference>
<gene>
    <name evidence="6" type="ORF">FOL46_001274</name>
</gene>
<dbReference type="Gene3D" id="3.40.50.200">
    <property type="entry name" value="Peptidase S8/S53 domain"/>
    <property type="match status" value="1"/>
</dbReference>
<comment type="caution">
    <text evidence="4">Lacks conserved residue(s) required for the propagation of feature annotation.</text>
</comment>
<proteinExistence type="inferred from homology"/>
<comment type="catalytic activity">
    <reaction evidence="2">
        <text>Hydrolysis of proteins with broad specificity for peptide bonds, and a preference for a large uncharged residue in P1. Hydrolyzes peptide amides.</text>
        <dbReference type="EC" id="3.4.21.62"/>
    </reaction>
</comment>
<feature type="chain" id="PRO_5029554341" description="subtilisin" evidence="5">
    <location>
        <begin position="25"/>
        <end position="263"/>
    </location>
</feature>
<evidence type="ECO:0000256" key="3">
    <source>
        <dbReference type="ARBA" id="ARBA00023619"/>
    </source>
</evidence>
<evidence type="ECO:0000313" key="6">
    <source>
        <dbReference type="EMBL" id="KAF4650044.1"/>
    </source>
</evidence>